<dbReference type="EMBL" id="CP092863">
    <property type="protein sequence ID" value="UYV61115.1"/>
    <property type="molecule type" value="Genomic_DNA"/>
</dbReference>
<keyword evidence="2" id="KW-1185">Reference proteome</keyword>
<protein>
    <recommendedName>
        <fullName evidence="3">Mos1 transposase HTH domain-containing protein</fullName>
    </recommendedName>
</protein>
<gene>
    <name evidence="1" type="ORF">LAZ67_1003489</name>
</gene>
<name>A0ABY6JZT8_9ARAC</name>
<evidence type="ECO:0008006" key="3">
    <source>
        <dbReference type="Google" id="ProtNLM"/>
    </source>
</evidence>
<evidence type="ECO:0000313" key="2">
    <source>
        <dbReference type="Proteomes" id="UP001235939"/>
    </source>
</evidence>
<sequence length="132" mass="15125">MEADSKTKKLILVKMVQGISEQPPRPENSFRIISNVKQAFKKDALSQSRTFEWFAQFKAGQTNVKDDLHTGRPLKVRNPENALKIKLSIKEHPRITIRELSEDLDISFGTCQTIIKNDLHLKRSPAKFVPNL</sequence>
<proteinExistence type="predicted"/>
<dbReference type="Proteomes" id="UP001235939">
    <property type="component" value="Chromosome 01"/>
</dbReference>
<dbReference type="PANTHER" id="PTHR46060">
    <property type="entry name" value="MARINER MOS1 TRANSPOSASE-LIKE PROTEIN"/>
    <property type="match status" value="1"/>
</dbReference>
<organism evidence="1 2">
    <name type="scientific">Cordylochernes scorpioides</name>
    <dbReference type="NCBI Taxonomy" id="51811"/>
    <lineage>
        <taxon>Eukaryota</taxon>
        <taxon>Metazoa</taxon>
        <taxon>Ecdysozoa</taxon>
        <taxon>Arthropoda</taxon>
        <taxon>Chelicerata</taxon>
        <taxon>Arachnida</taxon>
        <taxon>Pseudoscorpiones</taxon>
        <taxon>Cheliferoidea</taxon>
        <taxon>Chernetidae</taxon>
        <taxon>Cordylochernes</taxon>
    </lineage>
</organism>
<reference evidence="1 2" key="1">
    <citation type="submission" date="2022-01" db="EMBL/GenBank/DDBJ databases">
        <title>A chromosomal length assembly of Cordylochernes scorpioides.</title>
        <authorList>
            <person name="Zeh D."/>
            <person name="Zeh J."/>
        </authorList>
    </citation>
    <scope>NUCLEOTIDE SEQUENCE [LARGE SCALE GENOMIC DNA]</scope>
    <source>
        <strain evidence="1">IN4F17</strain>
        <tissue evidence="1">Whole Body</tissue>
    </source>
</reference>
<dbReference type="InterPro" id="IPR052709">
    <property type="entry name" value="Transposase-MT_Hybrid"/>
</dbReference>
<accession>A0ABY6JZT8</accession>
<dbReference type="PANTHER" id="PTHR46060:SF1">
    <property type="entry name" value="MARINER MOS1 TRANSPOSASE-LIKE PROTEIN"/>
    <property type="match status" value="1"/>
</dbReference>
<evidence type="ECO:0000313" key="1">
    <source>
        <dbReference type="EMBL" id="UYV61115.1"/>
    </source>
</evidence>
<dbReference type="Pfam" id="PF13412">
    <property type="entry name" value="HTH_24"/>
    <property type="match status" value="1"/>
</dbReference>